<dbReference type="PANTHER" id="PTHR47149">
    <property type="entry name" value="F-BOX PROTEIN RMF"/>
    <property type="match status" value="1"/>
</dbReference>
<name>A0AAW2VG63_SESRA</name>
<dbReference type="PANTHER" id="PTHR47149:SF1">
    <property type="entry name" value="F-BOX PROTEIN RMF"/>
    <property type="match status" value="1"/>
</dbReference>
<sequence>MRIGAFLFDSHAALLTENLIAPLRIPKEGATENMLKLKGCCLLNNIRTGIWIADIFDLKSWVGKRNDWQPKAMITLHAVAVNTNLQDNEGLQVKYHAMRAGKDGEVVSIRISQQLL</sequence>
<reference evidence="1" key="1">
    <citation type="submission" date="2020-06" db="EMBL/GenBank/DDBJ databases">
        <authorList>
            <person name="Li T."/>
            <person name="Hu X."/>
            <person name="Zhang T."/>
            <person name="Song X."/>
            <person name="Zhang H."/>
            <person name="Dai N."/>
            <person name="Sheng W."/>
            <person name="Hou X."/>
            <person name="Wei L."/>
        </authorList>
    </citation>
    <scope>NUCLEOTIDE SEQUENCE</scope>
    <source>
        <strain evidence="1">G02</strain>
        <tissue evidence="1">Leaf</tissue>
    </source>
</reference>
<dbReference type="GO" id="GO:0061458">
    <property type="term" value="P:reproductive system development"/>
    <property type="evidence" value="ECO:0007669"/>
    <property type="project" value="TreeGrafter"/>
</dbReference>
<gene>
    <name evidence="1" type="ORF">Sradi_0499900</name>
</gene>
<reference evidence="1" key="2">
    <citation type="journal article" date="2024" name="Plant">
        <title>Genomic evolution and insights into agronomic trait innovations of Sesamum species.</title>
        <authorList>
            <person name="Miao H."/>
            <person name="Wang L."/>
            <person name="Qu L."/>
            <person name="Liu H."/>
            <person name="Sun Y."/>
            <person name="Le M."/>
            <person name="Wang Q."/>
            <person name="Wei S."/>
            <person name="Zheng Y."/>
            <person name="Lin W."/>
            <person name="Duan Y."/>
            <person name="Cao H."/>
            <person name="Xiong S."/>
            <person name="Wang X."/>
            <person name="Wei L."/>
            <person name="Li C."/>
            <person name="Ma Q."/>
            <person name="Ju M."/>
            <person name="Zhao R."/>
            <person name="Li G."/>
            <person name="Mu C."/>
            <person name="Tian Q."/>
            <person name="Mei H."/>
            <person name="Zhang T."/>
            <person name="Gao T."/>
            <person name="Zhang H."/>
        </authorList>
    </citation>
    <scope>NUCLEOTIDE SEQUENCE</scope>
    <source>
        <strain evidence="1">G02</strain>
    </source>
</reference>
<dbReference type="GO" id="GO:0005634">
    <property type="term" value="C:nucleus"/>
    <property type="evidence" value="ECO:0007669"/>
    <property type="project" value="TreeGrafter"/>
</dbReference>
<dbReference type="EMBL" id="JACGWJ010000003">
    <property type="protein sequence ID" value="KAL0428739.1"/>
    <property type="molecule type" value="Genomic_DNA"/>
</dbReference>
<proteinExistence type="predicted"/>
<comment type="caution">
    <text evidence="1">The sequence shown here is derived from an EMBL/GenBank/DDBJ whole genome shotgun (WGS) entry which is preliminary data.</text>
</comment>
<evidence type="ECO:0000313" key="1">
    <source>
        <dbReference type="EMBL" id="KAL0428739.1"/>
    </source>
</evidence>
<dbReference type="AlphaFoldDB" id="A0AAW2VG63"/>
<accession>A0AAW2VG63</accession>
<protein>
    <submittedName>
        <fullName evidence="1">F-box protein</fullName>
    </submittedName>
</protein>
<organism evidence="1">
    <name type="scientific">Sesamum radiatum</name>
    <name type="common">Black benniseed</name>
    <dbReference type="NCBI Taxonomy" id="300843"/>
    <lineage>
        <taxon>Eukaryota</taxon>
        <taxon>Viridiplantae</taxon>
        <taxon>Streptophyta</taxon>
        <taxon>Embryophyta</taxon>
        <taxon>Tracheophyta</taxon>
        <taxon>Spermatophyta</taxon>
        <taxon>Magnoliopsida</taxon>
        <taxon>eudicotyledons</taxon>
        <taxon>Gunneridae</taxon>
        <taxon>Pentapetalae</taxon>
        <taxon>asterids</taxon>
        <taxon>lamiids</taxon>
        <taxon>Lamiales</taxon>
        <taxon>Pedaliaceae</taxon>
        <taxon>Sesamum</taxon>
    </lineage>
</organism>